<gene>
    <name evidence="2" type="ORF">C8J26_0246</name>
</gene>
<feature type="compositionally biased region" description="Basic and acidic residues" evidence="1">
    <location>
        <begin position="107"/>
        <end position="118"/>
    </location>
</feature>
<evidence type="ECO:0000313" key="2">
    <source>
        <dbReference type="EMBL" id="PTQ61975.1"/>
    </source>
</evidence>
<feature type="region of interest" description="Disordered" evidence="1">
    <location>
        <begin position="1"/>
        <end position="118"/>
    </location>
</feature>
<evidence type="ECO:0000256" key="1">
    <source>
        <dbReference type="SAM" id="MobiDB-lite"/>
    </source>
</evidence>
<accession>A0A2T5GRP7</accession>
<comment type="caution">
    <text evidence="2">The sequence shown here is derived from an EMBL/GenBank/DDBJ whole genome shotgun (WGS) entry which is preliminary data.</text>
</comment>
<feature type="compositionally biased region" description="Gly residues" evidence="1">
    <location>
        <begin position="1"/>
        <end position="12"/>
    </location>
</feature>
<sequence>MTDGWPSGGRGTGPLMPGTADRAARRAEERAKDREQRAKERLAASEQRSESRAAQRDLQSQERERARETRRIEEGQRIQARLDAPPTNDVEALKISKRRSSGALARSGEETKKERDTRSYKTIVDTARIRTLADRGASVSGLAGAFGITVEEVEAALRETAPQD</sequence>
<name>A0A2T5GRP7_9SPHN</name>
<organism evidence="2 3">
    <name type="scientific">Sphingomonas aurantiaca</name>
    <dbReference type="NCBI Taxonomy" id="185949"/>
    <lineage>
        <taxon>Bacteria</taxon>
        <taxon>Pseudomonadati</taxon>
        <taxon>Pseudomonadota</taxon>
        <taxon>Alphaproteobacteria</taxon>
        <taxon>Sphingomonadales</taxon>
        <taxon>Sphingomonadaceae</taxon>
        <taxon>Sphingomonas</taxon>
    </lineage>
</organism>
<proteinExistence type="predicted"/>
<dbReference type="EMBL" id="QAOG01000001">
    <property type="protein sequence ID" value="PTQ61975.1"/>
    <property type="molecule type" value="Genomic_DNA"/>
</dbReference>
<dbReference type="AlphaFoldDB" id="A0A2T5GRP7"/>
<reference evidence="2 3" key="1">
    <citation type="submission" date="2018-04" db="EMBL/GenBank/DDBJ databases">
        <title>Genomic Encyclopedia of Type Strains, Phase III (KMG-III): the genomes of soil and plant-associated and newly described type strains.</title>
        <authorList>
            <person name="Whitman W."/>
        </authorList>
    </citation>
    <scope>NUCLEOTIDE SEQUENCE [LARGE SCALE GENOMIC DNA]</scope>
    <source>
        <strain evidence="2 3">MA101b</strain>
    </source>
</reference>
<feature type="compositionally biased region" description="Basic and acidic residues" evidence="1">
    <location>
        <begin position="22"/>
        <end position="76"/>
    </location>
</feature>
<dbReference type="RefSeq" id="WP_244185105.1">
    <property type="nucleotide sequence ID" value="NZ_QAOG01000001.1"/>
</dbReference>
<dbReference type="Proteomes" id="UP000244189">
    <property type="component" value="Unassembled WGS sequence"/>
</dbReference>
<keyword evidence="3" id="KW-1185">Reference proteome</keyword>
<protein>
    <submittedName>
        <fullName evidence="2">Uncharacterized protein</fullName>
    </submittedName>
</protein>
<evidence type="ECO:0000313" key="3">
    <source>
        <dbReference type="Proteomes" id="UP000244189"/>
    </source>
</evidence>